<feature type="domain" description="Glycosyltransferase 2-like" evidence="4">
    <location>
        <begin position="14"/>
        <end position="166"/>
    </location>
</feature>
<name>A0ABX1WH40_9RHOB</name>
<evidence type="ECO:0000256" key="2">
    <source>
        <dbReference type="ARBA" id="ARBA00022676"/>
    </source>
</evidence>
<dbReference type="RefSeq" id="WP_171364610.1">
    <property type="nucleotide sequence ID" value="NZ_WVQY01000012.1"/>
</dbReference>
<dbReference type="Proteomes" id="UP000599383">
    <property type="component" value="Unassembled WGS sequence"/>
</dbReference>
<accession>A0ABX1WH40</accession>
<dbReference type="PANTHER" id="PTHR43179:SF12">
    <property type="entry name" value="GALACTOFURANOSYLTRANSFERASE GLFT2"/>
    <property type="match status" value="1"/>
</dbReference>
<gene>
    <name evidence="5" type="ORF">GS617_20315</name>
</gene>
<dbReference type="InterPro" id="IPR001173">
    <property type="entry name" value="Glyco_trans_2-like"/>
</dbReference>
<dbReference type="InterPro" id="IPR029044">
    <property type="entry name" value="Nucleotide-diphossugar_trans"/>
</dbReference>
<dbReference type="CDD" id="cd00761">
    <property type="entry name" value="Glyco_tranf_GTA_type"/>
    <property type="match status" value="1"/>
</dbReference>
<evidence type="ECO:0000313" key="5">
    <source>
        <dbReference type="EMBL" id="NOD32620.1"/>
    </source>
</evidence>
<evidence type="ECO:0000256" key="1">
    <source>
        <dbReference type="ARBA" id="ARBA00006739"/>
    </source>
</evidence>
<evidence type="ECO:0000259" key="4">
    <source>
        <dbReference type="Pfam" id="PF00535"/>
    </source>
</evidence>
<sequence length="294" mass="32759">MSTDPTDTAPADAVIIPHYNDLPRLERCLLALRENDLTATEIVVVDNNSPVSLDTMRQAFPEVHFVVETQKGAAHARNRGVAETRAPRLFFIDADCVPAPDWLSVGRQVADQADLIGGRVDVFDETPPPRSGAEAFEAVFAFNFRRYIEVQGFSGAGNLLTRRDVFDAIGGFINGVSEDREWTMRAVARGYSLIYRDDFRVSHPSRQDWPALKAKWRRTTQEAYLLHGTNPGARLRWAIRGLAMPASAIVHTPKVISSGKLASAGETWRAIATLFRLRCQRMIWMLRQAVGGNI</sequence>
<keyword evidence="6" id="KW-1185">Reference proteome</keyword>
<dbReference type="SUPFAM" id="SSF53448">
    <property type="entry name" value="Nucleotide-diphospho-sugar transferases"/>
    <property type="match status" value="1"/>
</dbReference>
<proteinExistence type="inferred from homology"/>
<organism evidence="5 6">
    <name type="scientific">Ruegeria atlantica</name>
    <dbReference type="NCBI Taxonomy" id="81569"/>
    <lineage>
        <taxon>Bacteria</taxon>
        <taxon>Pseudomonadati</taxon>
        <taxon>Pseudomonadota</taxon>
        <taxon>Alphaproteobacteria</taxon>
        <taxon>Rhodobacterales</taxon>
        <taxon>Roseobacteraceae</taxon>
        <taxon>Ruegeria</taxon>
    </lineage>
</organism>
<dbReference type="Pfam" id="PF00535">
    <property type="entry name" value="Glycos_transf_2"/>
    <property type="match status" value="1"/>
</dbReference>
<keyword evidence="2" id="KW-0328">Glycosyltransferase</keyword>
<dbReference type="Gene3D" id="3.90.550.10">
    <property type="entry name" value="Spore Coat Polysaccharide Biosynthesis Protein SpsA, Chain A"/>
    <property type="match status" value="1"/>
</dbReference>
<reference evidence="5 6" key="1">
    <citation type="submission" date="2019-12" db="EMBL/GenBank/DDBJ databases">
        <title>Ruegeria JWLKs population differentiation of coral mucus and skeleton niches.</title>
        <authorList>
            <person name="Luo D."/>
        </authorList>
    </citation>
    <scope>NUCLEOTIDE SEQUENCE [LARGE SCALE GENOMIC DNA]</scope>
    <source>
        <strain evidence="5 6">HKCCD6238</strain>
    </source>
</reference>
<comment type="caution">
    <text evidence="5">The sequence shown here is derived from an EMBL/GenBank/DDBJ whole genome shotgun (WGS) entry which is preliminary data.</text>
</comment>
<evidence type="ECO:0000313" key="6">
    <source>
        <dbReference type="Proteomes" id="UP000599383"/>
    </source>
</evidence>
<evidence type="ECO:0000256" key="3">
    <source>
        <dbReference type="ARBA" id="ARBA00022679"/>
    </source>
</evidence>
<protein>
    <submittedName>
        <fullName evidence="5">Glycosyltransferase</fullName>
    </submittedName>
</protein>
<dbReference type="PANTHER" id="PTHR43179">
    <property type="entry name" value="RHAMNOSYLTRANSFERASE WBBL"/>
    <property type="match status" value="1"/>
</dbReference>
<keyword evidence="3" id="KW-0808">Transferase</keyword>
<dbReference type="EMBL" id="WVQY01000012">
    <property type="protein sequence ID" value="NOD32620.1"/>
    <property type="molecule type" value="Genomic_DNA"/>
</dbReference>
<comment type="similarity">
    <text evidence="1">Belongs to the glycosyltransferase 2 family.</text>
</comment>